<sequence length="70" mass="7872">MVNFYQYNGSIYRLTTAVTWQQAQAQAQSLGGNLVTVNNQAEQERLICHLSLDRYLNPIAIQAITKSVQS</sequence>
<gene>
    <name evidence="1" type="ORF">IQ222_08185</name>
</gene>
<accession>A0ACC5Q0U6</accession>
<dbReference type="Proteomes" id="UP000597867">
    <property type="component" value="Unassembled WGS sequence"/>
</dbReference>
<proteinExistence type="predicted"/>
<protein>
    <submittedName>
        <fullName evidence="1">Uncharacterized protein</fullName>
    </submittedName>
</protein>
<evidence type="ECO:0000313" key="1">
    <source>
        <dbReference type="EMBL" id="MBE9218766.1"/>
    </source>
</evidence>
<reference evidence="1" key="1">
    <citation type="submission" date="2020-10" db="EMBL/GenBank/DDBJ databases">
        <authorList>
            <person name="Castelo-Branco R."/>
            <person name="Eusebio N."/>
            <person name="Adriana R."/>
            <person name="Vieira A."/>
            <person name="Brugerolle De Fraissinette N."/>
            <person name="Rezende De Castro R."/>
            <person name="Schneider M.P."/>
            <person name="Vasconcelos V."/>
            <person name="Leao P.N."/>
        </authorList>
    </citation>
    <scope>NUCLEOTIDE SEQUENCE</scope>
    <source>
        <strain evidence="1">LEGE 04289</strain>
    </source>
</reference>
<organism evidence="1 2">
    <name type="scientific">Dolichospermum flos-aquae LEGE 04289</name>
    <dbReference type="NCBI Taxonomy" id="1828708"/>
    <lineage>
        <taxon>Bacteria</taxon>
        <taxon>Bacillati</taxon>
        <taxon>Cyanobacteriota</taxon>
        <taxon>Cyanophyceae</taxon>
        <taxon>Nostocales</taxon>
        <taxon>Aphanizomenonaceae</taxon>
        <taxon>Dolichospermum</taxon>
    </lineage>
</organism>
<keyword evidence="2" id="KW-1185">Reference proteome</keyword>
<comment type="caution">
    <text evidence="1">The sequence shown here is derived from an EMBL/GenBank/DDBJ whole genome shotgun (WGS) entry which is preliminary data.</text>
</comment>
<evidence type="ECO:0000313" key="2">
    <source>
        <dbReference type="Proteomes" id="UP000597867"/>
    </source>
</evidence>
<name>A0ACC5Q0U6_DOLFA</name>
<dbReference type="EMBL" id="JADEWF010000021">
    <property type="protein sequence ID" value="MBE9218766.1"/>
    <property type="molecule type" value="Genomic_DNA"/>
</dbReference>